<evidence type="ECO:0000259" key="4">
    <source>
        <dbReference type="Pfam" id="PF07687"/>
    </source>
</evidence>
<keyword evidence="6" id="KW-1185">Reference proteome</keyword>
<dbReference type="Gene3D" id="3.40.630.10">
    <property type="entry name" value="Zn peptidases"/>
    <property type="match status" value="1"/>
</dbReference>
<name>A0ABN2LZ73_9ACTN</name>
<accession>A0ABN2LZ73</accession>
<dbReference type="SUPFAM" id="SSF53187">
    <property type="entry name" value="Zn-dependent exopeptidases"/>
    <property type="match status" value="1"/>
</dbReference>
<reference evidence="5 6" key="1">
    <citation type="journal article" date="2019" name="Int. J. Syst. Evol. Microbiol.">
        <title>The Global Catalogue of Microorganisms (GCM) 10K type strain sequencing project: providing services to taxonomists for standard genome sequencing and annotation.</title>
        <authorList>
            <consortium name="The Broad Institute Genomics Platform"/>
            <consortium name="The Broad Institute Genome Sequencing Center for Infectious Disease"/>
            <person name="Wu L."/>
            <person name="Ma J."/>
        </authorList>
    </citation>
    <scope>NUCLEOTIDE SEQUENCE [LARGE SCALE GENOMIC DNA]</scope>
    <source>
        <strain evidence="5 6">JCM 13250</strain>
    </source>
</reference>
<sequence>MTDVAALARRVLAGPARLGPVRLVVVDGPSGAGKTVLAGRLAGALRAAGARVAVVSTDDLLDGWLDTVTFWSRLESSVLAPLRAGRPGAYEPYDWVAGAFGARVVAVPVPDVLVVEGVTAARAAGRAQATLSVFVTAPPDVCLARALARDGDAILAELLTWREREAAFFAADRTRAAVDVVVECPGPDPGQRLRSADMTTEAELRAAVAAQLPGVRTDLEALVRIPGIAFDGFDFAPLARSAEAVAELLRGAGLPEVTIERIGDGHPAVIGRRPAPPGAPTVMLYAHHDVQPIGDRAAWQSDPFEPVERDGRLYGRGAADDKAGIMAHVAALRAFGDDLPVGVVVFVEGEEEFGSASLEELLRRHRDRLAADVIVIADSGNWAIGQPALTTSLRGIVNAFVDVRTLDHAVHSGMFGGAVPDALTTLVRLLATLHDDNGDVAVDGLVNRPAAPLDYPEDRFREEAGLLDGVALMGTGRIVERVWTHPAIAVLGIDAPATAEAPNALVPSARAKVSVRLAPGDDPKSAYANLRAHLEKHAPFGARVSLELEHDGSPCVIDATGPAFDAARAAFTTAWDGVAPVDIGVGGSIPFIATFQELFPNAAILVTGVEDPDSRAHGPNESLHLGEFARVCLAEALLLANVAKQVTPGA</sequence>
<dbReference type="InterPro" id="IPR002933">
    <property type="entry name" value="Peptidase_M20"/>
</dbReference>
<keyword evidence="3" id="KW-0378">Hydrolase</keyword>
<dbReference type="PANTHER" id="PTHR43270">
    <property type="entry name" value="BETA-ALA-HIS DIPEPTIDASE"/>
    <property type="match status" value="1"/>
</dbReference>
<dbReference type="InterPro" id="IPR027417">
    <property type="entry name" value="P-loop_NTPase"/>
</dbReference>
<evidence type="ECO:0000256" key="3">
    <source>
        <dbReference type="ARBA" id="ARBA00022801"/>
    </source>
</evidence>
<dbReference type="PANTHER" id="PTHR43270:SF12">
    <property type="entry name" value="SUCCINYL-DIAMINOPIMELATE DESUCCINYLASE"/>
    <property type="match status" value="1"/>
</dbReference>
<evidence type="ECO:0000256" key="2">
    <source>
        <dbReference type="ARBA" id="ARBA00022723"/>
    </source>
</evidence>
<dbReference type="InterPro" id="IPR011650">
    <property type="entry name" value="Peptidase_M20_dimer"/>
</dbReference>
<gene>
    <name evidence="5" type="ORF">GCM10009682_27200</name>
</gene>
<dbReference type="Gene3D" id="3.40.50.300">
    <property type="entry name" value="P-loop containing nucleotide triphosphate hydrolases"/>
    <property type="match status" value="1"/>
</dbReference>
<dbReference type="Pfam" id="PF07687">
    <property type="entry name" value="M20_dimer"/>
    <property type="match status" value="1"/>
</dbReference>
<evidence type="ECO:0000313" key="6">
    <source>
        <dbReference type="Proteomes" id="UP001500218"/>
    </source>
</evidence>
<dbReference type="NCBIfam" id="NF005914">
    <property type="entry name" value="PRK07907.1"/>
    <property type="match status" value="1"/>
</dbReference>
<comment type="caution">
    <text evidence="5">The sequence shown here is derived from an EMBL/GenBank/DDBJ whole genome shotgun (WGS) entry which is preliminary data.</text>
</comment>
<protein>
    <recommendedName>
        <fullName evidence="4">Peptidase M20 dimerisation domain-containing protein</fullName>
    </recommendedName>
</protein>
<evidence type="ECO:0000313" key="5">
    <source>
        <dbReference type="EMBL" id="GAA1803980.1"/>
    </source>
</evidence>
<dbReference type="Proteomes" id="UP001500218">
    <property type="component" value="Unassembled WGS sequence"/>
</dbReference>
<proteinExistence type="predicted"/>
<organism evidence="5 6">
    <name type="scientific">Luedemannella flava</name>
    <dbReference type="NCBI Taxonomy" id="349316"/>
    <lineage>
        <taxon>Bacteria</taxon>
        <taxon>Bacillati</taxon>
        <taxon>Actinomycetota</taxon>
        <taxon>Actinomycetes</taxon>
        <taxon>Micromonosporales</taxon>
        <taxon>Micromonosporaceae</taxon>
        <taxon>Luedemannella</taxon>
    </lineage>
</organism>
<keyword evidence="1" id="KW-0645">Protease</keyword>
<dbReference type="SUPFAM" id="SSF52540">
    <property type="entry name" value="P-loop containing nucleoside triphosphate hydrolases"/>
    <property type="match status" value="1"/>
</dbReference>
<dbReference type="InterPro" id="IPR051458">
    <property type="entry name" value="Cyt/Met_Dipeptidase"/>
</dbReference>
<feature type="domain" description="Peptidase M20 dimerisation" evidence="4">
    <location>
        <begin position="393"/>
        <end position="539"/>
    </location>
</feature>
<dbReference type="Gene3D" id="3.30.70.360">
    <property type="match status" value="1"/>
</dbReference>
<dbReference type="EMBL" id="BAAALT010000072">
    <property type="protein sequence ID" value="GAA1803980.1"/>
    <property type="molecule type" value="Genomic_DNA"/>
</dbReference>
<keyword evidence="2" id="KW-0479">Metal-binding</keyword>
<evidence type="ECO:0000256" key="1">
    <source>
        <dbReference type="ARBA" id="ARBA00022670"/>
    </source>
</evidence>
<dbReference type="Pfam" id="PF01546">
    <property type="entry name" value="Peptidase_M20"/>
    <property type="match status" value="1"/>
</dbReference>